<feature type="transmembrane region" description="Helical" evidence="7">
    <location>
        <begin position="190"/>
        <end position="214"/>
    </location>
</feature>
<comment type="caution">
    <text evidence="9">The sequence shown here is derived from an EMBL/GenBank/DDBJ whole genome shotgun (WGS) entry which is preliminary data.</text>
</comment>
<feature type="transmembrane region" description="Helical" evidence="7">
    <location>
        <begin position="20"/>
        <end position="46"/>
    </location>
</feature>
<dbReference type="OrthoDB" id="4525788at2759"/>
<evidence type="ECO:0000256" key="1">
    <source>
        <dbReference type="ARBA" id="ARBA00004141"/>
    </source>
</evidence>
<dbReference type="PANTHER" id="PTHR33048">
    <property type="entry name" value="PTH11-LIKE INTEGRAL MEMBRANE PROTEIN (AFU_ORTHOLOGUE AFUA_5G11245)"/>
    <property type="match status" value="1"/>
</dbReference>
<evidence type="ECO:0000256" key="6">
    <source>
        <dbReference type="SAM" id="MobiDB-lite"/>
    </source>
</evidence>
<gene>
    <name evidence="9" type="ORF">GQ607_001570</name>
</gene>
<evidence type="ECO:0000313" key="10">
    <source>
        <dbReference type="Proteomes" id="UP000434172"/>
    </source>
</evidence>
<evidence type="ECO:0000259" key="8">
    <source>
        <dbReference type="Pfam" id="PF20684"/>
    </source>
</evidence>
<comment type="similarity">
    <text evidence="5">Belongs to the SAT4 family.</text>
</comment>
<dbReference type="PANTHER" id="PTHR33048:SF124">
    <property type="entry name" value="INTEGRAL MEMBRANE PROTEIN"/>
    <property type="match status" value="1"/>
</dbReference>
<dbReference type="AlphaFoldDB" id="A0A8H3WUJ4"/>
<feature type="domain" description="Rhodopsin" evidence="8">
    <location>
        <begin position="46"/>
        <end position="288"/>
    </location>
</feature>
<dbReference type="Pfam" id="PF20684">
    <property type="entry name" value="Fung_rhodopsin"/>
    <property type="match status" value="1"/>
</dbReference>
<accession>A0A8H3WUJ4</accession>
<feature type="transmembrane region" description="Helical" evidence="7">
    <location>
        <begin position="106"/>
        <end position="131"/>
    </location>
</feature>
<dbReference type="GO" id="GO:0016020">
    <property type="term" value="C:membrane"/>
    <property type="evidence" value="ECO:0007669"/>
    <property type="project" value="UniProtKB-SubCell"/>
</dbReference>
<name>A0A8H3WUJ4_9PEZI</name>
<proteinExistence type="inferred from homology"/>
<feature type="transmembrane region" description="Helical" evidence="7">
    <location>
        <begin position="66"/>
        <end position="86"/>
    </location>
</feature>
<reference evidence="9 10" key="1">
    <citation type="submission" date="2019-12" db="EMBL/GenBank/DDBJ databases">
        <title>A genome sequence resource for the geographically widespread anthracnose pathogen Colletotrichum asianum.</title>
        <authorList>
            <person name="Meng Y."/>
        </authorList>
    </citation>
    <scope>NUCLEOTIDE SEQUENCE [LARGE SCALE GENOMIC DNA]</scope>
    <source>
        <strain evidence="9 10">ICMP 18580</strain>
    </source>
</reference>
<keyword evidence="4 7" id="KW-0472">Membrane</keyword>
<feature type="compositionally biased region" description="Polar residues" evidence="6">
    <location>
        <begin position="370"/>
        <end position="384"/>
    </location>
</feature>
<evidence type="ECO:0000256" key="7">
    <source>
        <dbReference type="SAM" id="Phobius"/>
    </source>
</evidence>
<keyword evidence="3 7" id="KW-1133">Transmembrane helix</keyword>
<dbReference type="EMBL" id="WOWK01000004">
    <property type="protein sequence ID" value="KAF0331262.1"/>
    <property type="molecule type" value="Genomic_DNA"/>
</dbReference>
<keyword evidence="2 7" id="KW-0812">Transmembrane</keyword>
<dbReference type="Proteomes" id="UP000434172">
    <property type="component" value="Unassembled WGS sequence"/>
</dbReference>
<evidence type="ECO:0000256" key="3">
    <source>
        <dbReference type="ARBA" id="ARBA00022989"/>
    </source>
</evidence>
<keyword evidence="10" id="KW-1185">Reference proteome</keyword>
<feature type="region of interest" description="Disordered" evidence="6">
    <location>
        <begin position="301"/>
        <end position="347"/>
    </location>
</feature>
<organism evidence="9 10">
    <name type="scientific">Colletotrichum asianum</name>
    <dbReference type="NCBI Taxonomy" id="702518"/>
    <lineage>
        <taxon>Eukaryota</taxon>
        <taxon>Fungi</taxon>
        <taxon>Dikarya</taxon>
        <taxon>Ascomycota</taxon>
        <taxon>Pezizomycotina</taxon>
        <taxon>Sordariomycetes</taxon>
        <taxon>Hypocreomycetidae</taxon>
        <taxon>Glomerellales</taxon>
        <taxon>Glomerellaceae</taxon>
        <taxon>Colletotrichum</taxon>
        <taxon>Colletotrichum gloeosporioides species complex</taxon>
    </lineage>
</organism>
<evidence type="ECO:0000256" key="5">
    <source>
        <dbReference type="ARBA" id="ARBA00038359"/>
    </source>
</evidence>
<dbReference type="InterPro" id="IPR049326">
    <property type="entry name" value="Rhodopsin_dom_fungi"/>
</dbReference>
<feature type="region of interest" description="Disordered" evidence="6">
    <location>
        <begin position="370"/>
        <end position="406"/>
    </location>
</feature>
<feature type="transmembrane region" description="Helical" evidence="7">
    <location>
        <begin position="143"/>
        <end position="162"/>
    </location>
</feature>
<evidence type="ECO:0000256" key="4">
    <source>
        <dbReference type="ARBA" id="ARBA00023136"/>
    </source>
</evidence>
<evidence type="ECO:0000313" key="9">
    <source>
        <dbReference type="EMBL" id="KAF0331262.1"/>
    </source>
</evidence>
<sequence>MASEAEIVYMIDPPKGEDRFAAGSVGSGMVAAGISTTIVALVFVVLRIFTRAHIVRRSLGVDDFSYLIIASMIMSLGFLATGLKMIELGVGSHFWQVKYADYDPGFLIYGTCTTMTYSLTVVLAKLSLLFLYLRLCPDQSFRIVVMTLIGIVTAYSIAYQLLSLFGCRPVYASWDAVALKTASCVDKETVYMVLSIANIIMDIVILVLPLKIVIPLQMARRQKASVILLFATGTFVCAAAIKRTIILPPLMKSPDYSWDVAEQFSWSFLEANAGIVCAAVPGLKPFFMRYLPSFISSRITGSSNRTGKKSPPYNTVIENNKKRRNMQSESYELQSQDDISERGSGKVNDETKLWSGRVLRKDATTHRDTIIQSEGMSGGRQNTRIDGAKLSNERGRDTDSSGANLSVSFDGRGIKVTHETEVSYSK</sequence>
<protein>
    <submittedName>
        <fullName evidence="9">Integral membrane protein</fullName>
    </submittedName>
</protein>
<comment type="subcellular location">
    <subcellularLocation>
        <location evidence="1">Membrane</location>
        <topology evidence="1">Multi-pass membrane protein</topology>
    </subcellularLocation>
</comment>
<dbReference type="InterPro" id="IPR052337">
    <property type="entry name" value="SAT4-like"/>
</dbReference>
<evidence type="ECO:0000256" key="2">
    <source>
        <dbReference type="ARBA" id="ARBA00022692"/>
    </source>
</evidence>
<feature type="compositionally biased region" description="Polar residues" evidence="6">
    <location>
        <begin position="327"/>
        <end position="337"/>
    </location>
</feature>
<feature type="transmembrane region" description="Helical" evidence="7">
    <location>
        <begin position="226"/>
        <end position="246"/>
    </location>
</feature>